<protein>
    <recommendedName>
        <fullName evidence="1">ER-bound oxygenase mpaB/mpaB'/Rubber oxygenase catalytic domain-containing protein</fullName>
    </recommendedName>
</protein>
<dbReference type="EMBL" id="CP015453">
    <property type="protein sequence ID" value="AWH95838.1"/>
    <property type="molecule type" value="Genomic_DNA"/>
</dbReference>
<dbReference type="PANTHER" id="PTHR36151:SF3">
    <property type="entry name" value="ER-BOUND OXYGENASE MPAB_MPAB'_RUBBER OXYGENASE CATALYTIC DOMAIN-CONTAINING PROTEIN"/>
    <property type="match status" value="1"/>
</dbReference>
<dbReference type="GO" id="GO:0016491">
    <property type="term" value="F:oxidoreductase activity"/>
    <property type="evidence" value="ECO:0007669"/>
    <property type="project" value="InterPro"/>
</dbReference>
<evidence type="ECO:0000259" key="1">
    <source>
        <dbReference type="Pfam" id="PF09995"/>
    </source>
</evidence>
<gene>
    <name evidence="2" type="ORF">A6048_10330</name>
</gene>
<accession>A0AAD0JQA0</accession>
<organism evidence="2 3">
    <name type="scientific">Dietzia psychralcaliphila</name>
    <dbReference type="NCBI Taxonomy" id="139021"/>
    <lineage>
        <taxon>Bacteria</taxon>
        <taxon>Bacillati</taxon>
        <taxon>Actinomycetota</taxon>
        <taxon>Actinomycetes</taxon>
        <taxon>Mycobacteriales</taxon>
        <taxon>Dietziaceae</taxon>
        <taxon>Dietzia</taxon>
    </lineage>
</organism>
<dbReference type="Proteomes" id="UP000244903">
    <property type="component" value="Chromosome"/>
</dbReference>
<proteinExistence type="predicted"/>
<dbReference type="Pfam" id="PF09995">
    <property type="entry name" value="MPAB_Lcp_cat"/>
    <property type="match status" value="1"/>
</dbReference>
<keyword evidence="3" id="KW-1185">Reference proteome</keyword>
<sequence length="233" mass="26120">MTGASTAGPGLIEHLRSRQFLFMLPRAVSLQLMHPAISAAILEHSPSPGFVWLHKQRSVPPTIAMAFDPHPETWIPRRIVVTHDTIRGTEADGNRYHSLDPEVFHFQHATYVDSLFETITRFRGPLGTEERRALYDRCCSWYRAYGISETPLPATVDDFDSYFRDQTGKLAVTPALTRYRGQLLRPRQWWPAAVPSGAIRTFLHPVAARALGVRPSAIDRAVSAAFTSASSLR</sequence>
<evidence type="ECO:0000313" key="2">
    <source>
        <dbReference type="EMBL" id="AWH95838.1"/>
    </source>
</evidence>
<reference evidence="2 3" key="1">
    <citation type="submission" date="2016-04" db="EMBL/GenBank/DDBJ databases">
        <title>Complete genome sequence of the haloalkaliphilic hydrocarbon-degrading bacterium Dietzia psychralcaliphila ILA-1T, isolated from a drain of a fish product-processing plant.</title>
        <authorList>
            <person name="Zhao J."/>
            <person name="Hu B."/>
            <person name="Geng S."/>
            <person name="Nie Y."/>
            <person name="Tang Y."/>
        </authorList>
    </citation>
    <scope>NUCLEOTIDE SEQUENCE [LARGE SCALE GENOMIC DNA]</scope>
    <source>
        <strain evidence="2 3">ILA-1</strain>
    </source>
</reference>
<feature type="domain" description="ER-bound oxygenase mpaB/mpaB'/Rubber oxygenase catalytic" evidence="1">
    <location>
        <begin position="17"/>
        <end position="227"/>
    </location>
</feature>
<dbReference type="RefSeq" id="WP_107749087.1">
    <property type="nucleotide sequence ID" value="NZ_CP015453.1"/>
</dbReference>
<dbReference type="KEGG" id="dpc:A6048_10330"/>
<dbReference type="InterPro" id="IPR018713">
    <property type="entry name" value="MPAB/Lcp_cat_dom"/>
</dbReference>
<name>A0AAD0JQA0_9ACTN</name>
<dbReference type="AlphaFoldDB" id="A0AAD0JQA0"/>
<evidence type="ECO:0000313" key="3">
    <source>
        <dbReference type="Proteomes" id="UP000244903"/>
    </source>
</evidence>
<dbReference type="PANTHER" id="PTHR36151">
    <property type="entry name" value="BLR2777 PROTEIN"/>
    <property type="match status" value="1"/>
</dbReference>